<evidence type="ECO:0000313" key="6">
    <source>
        <dbReference type="Proteomes" id="UP001489004"/>
    </source>
</evidence>
<evidence type="ECO:0000256" key="3">
    <source>
        <dbReference type="SAM" id="Phobius"/>
    </source>
</evidence>
<dbReference type="EMBL" id="JALJOR010000011">
    <property type="protein sequence ID" value="KAK9809005.1"/>
    <property type="molecule type" value="Genomic_DNA"/>
</dbReference>
<feature type="region of interest" description="Disordered" evidence="2">
    <location>
        <begin position="860"/>
        <end position="886"/>
    </location>
</feature>
<feature type="region of interest" description="Disordered" evidence="2">
    <location>
        <begin position="152"/>
        <end position="172"/>
    </location>
</feature>
<feature type="domain" description="Fungal lipase-type" evidence="4">
    <location>
        <begin position="398"/>
        <end position="535"/>
    </location>
</feature>
<accession>A0AAW1PGS5</accession>
<feature type="transmembrane region" description="Helical" evidence="3">
    <location>
        <begin position="233"/>
        <end position="250"/>
    </location>
</feature>
<keyword evidence="3" id="KW-0472">Membrane</keyword>
<dbReference type="InterPro" id="IPR002921">
    <property type="entry name" value="Fungal_lipase-type"/>
</dbReference>
<feature type="coiled-coil region" evidence="1">
    <location>
        <begin position="990"/>
        <end position="1027"/>
    </location>
</feature>
<proteinExistence type="predicted"/>
<keyword evidence="3" id="KW-1133">Transmembrane helix</keyword>
<keyword evidence="3" id="KW-0812">Transmembrane</keyword>
<dbReference type="PANTHER" id="PTHR45856:SF24">
    <property type="entry name" value="FUNGAL LIPASE-LIKE DOMAIN-CONTAINING PROTEIN"/>
    <property type="match status" value="1"/>
</dbReference>
<dbReference type="SUPFAM" id="SSF53474">
    <property type="entry name" value="alpha/beta-Hydrolases"/>
    <property type="match status" value="1"/>
</dbReference>
<name>A0AAW1PGS5_9CHLO</name>
<dbReference type="Pfam" id="PF01764">
    <property type="entry name" value="Lipase_3"/>
    <property type="match status" value="1"/>
</dbReference>
<feature type="transmembrane region" description="Helical" evidence="3">
    <location>
        <begin position="20"/>
        <end position="42"/>
    </location>
</feature>
<dbReference type="Proteomes" id="UP001489004">
    <property type="component" value="Unassembled WGS sequence"/>
</dbReference>
<dbReference type="InterPro" id="IPR051218">
    <property type="entry name" value="Sec_MonoDiacylglyc_Lipase"/>
</dbReference>
<dbReference type="Gene3D" id="3.40.50.1820">
    <property type="entry name" value="alpha/beta hydrolase"/>
    <property type="match status" value="1"/>
</dbReference>
<evidence type="ECO:0000256" key="2">
    <source>
        <dbReference type="SAM" id="MobiDB-lite"/>
    </source>
</evidence>
<evidence type="ECO:0000256" key="1">
    <source>
        <dbReference type="SAM" id="Coils"/>
    </source>
</evidence>
<dbReference type="PANTHER" id="PTHR45856">
    <property type="entry name" value="ALPHA/BETA-HYDROLASES SUPERFAMILY PROTEIN"/>
    <property type="match status" value="1"/>
</dbReference>
<gene>
    <name evidence="5" type="ORF">WJX72_007782</name>
</gene>
<dbReference type="AlphaFoldDB" id="A0AAW1PGS5"/>
<feature type="compositionally biased region" description="Low complexity" evidence="2">
    <location>
        <begin position="156"/>
        <end position="172"/>
    </location>
</feature>
<dbReference type="InterPro" id="IPR029058">
    <property type="entry name" value="AB_hydrolase_fold"/>
</dbReference>
<dbReference type="CDD" id="cd00519">
    <property type="entry name" value="Lipase_3"/>
    <property type="match status" value="1"/>
</dbReference>
<feature type="transmembrane region" description="Helical" evidence="3">
    <location>
        <begin position="181"/>
        <end position="203"/>
    </location>
</feature>
<evidence type="ECO:0000259" key="4">
    <source>
        <dbReference type="Pfam" id="PF01764"/>
    </source>
</evidence>
<sequence length="1042" mass="113775">MLGMFGSVRPVVPGELLPRAHASQMLLVNVSCWLAANIFTLITNARIKELYYVEQTCLNTLFLGLTIIAHNANLWTRRDGTVIYRSDTWKSWMLSCLEDWALWVASRGKHHENGLILDAPLIVHAPKLLLWAFLQVVSTLDLVNILGQNSTGTTRGAGSTVSVPSSSGAPGASESCSQSRYALSVSILHVVAMSLYLFFYSLLLSRGVRDSWSRPTQEHRLGNLLIQLQARRAYGNFVMVWMLIVATAFLRAKACPSQLPGWVEMPINSFLTVLVATSAWLFMPRASDGHTPHVWLQEFAWTEAKEADKRARRARFLTAVPQHAKRASLDTEPMFNMETAIKLMYWAGLAYDIGEVSRLGRSVEVGLGLYSLREHVVIRSQLADAKVAVAWGPTCILLAFRGTASMTAAMHDLQAWLVPHPPARGSLLLGSRPRVHRGFLATWRSEGFREAVLARIAALLAAGCPPRFLITGHSLGGALATIGALDIAQAYPAAALQVYTYGAPRTGNHAFARAYEAAVPDTWSVINLDDPVTSMGKFACLYKRPGLRVMISPRGDMLVRPSIIEQRIELMHGRLRLKDHYLESYRAALAKVIKLQASDKALPDGSQGVLGLASSAVLQSVLLLADEQVADLAGPPGRHEAGCPAETTDVAGTTLAVPVGAAQPVRCVKRRLVRLIRVSRPLPCASSLPVSAGAAQLTQLHNAGWSRLETKAEQPENPLPPAEPFNTTHFIKGILHLTWPEMNWVVLPCTLAWCLLTVLDNAGLVLLYYLLRQYAVTSAAIIATGILICRSRGLSAGTTLAAILPVQLLYLLRTRCELPLRAFLWWYLLGPEHGREAQAFCRDYCFDAFLARTGVQQEQAGDAAEEPSAEQAAAEGPGEEQCEELPGAEPAAKLGGAMEAPSAEGTPVEKVQLTTLEEIEGALSYATAELSHLTNKIGSSSSSYYYVDYDSQGRPASQETLVRLLRRAKEQRIKMLGRAWVEGGAYSEELKECDELLRQRQADLAAAEAERARLEGVVKELEELEAAAVAEVADAGKAWPSM</sequence>
<keyword evidence="6" id="KW-1185">Reference proteome</keyword>
<keyword evidence="1" id="KW-0175">Coiled coil</keyword>
<reference evidence="5 6" key="1">
    <citation type="journal article" date="2024" name="Nat. Commun.">
        <title>Phylogenomics reveals the evolutionary origins of lichenization in chlorophyte algae.</title>
        <authorList>
            <person name="Puginier C."/>
            <person name="Libourel C."/>
            <person name="Otte J."/>
            <person name="Skaloud P."/>
            <person name="Haon M."/>
            <person name="Grisel S."/>
            <person name="Petersen M."/>
            <person name="Berrin J.G."/>
            <person name="Delaux P.M."/>
            <person name="Dal Grande F."/>
            <person name="Keller J."/>
        </authorList>
    </citation>
    <scope>NUCLEOTIDE SEQUENCE [LARGE SCALE GENOMIC DNA]</scope>
    <source>
        <strain evidence="5 6">SAG 2043</strain>
    </source>
</reference>
<comment type="caution">
    <text evidence="5">The sequence shown here is derived from an EMBL/GenBank/DDBJ whole genome shotgun (WGS) entry which is preliminary data.</text>
</comment>
<organism evidence="5 6">
    <name type="scientific">[Myrmecia] bisecta</name>
    <dbReference type="NCBI Taxonomy" id="41462"/>
    <lineage>
        <taxon>Eukaryota</taxon>
        <taxon>Viridiplantae</taxon>
        <taxon>Chlorophyta</taxon>
        <taxon>core chlorophytes</taxon>
        <taxon>Trebouxiophyceae</taxon>
        <taxon>Trebouxiales</taxon>
        <taxon>Trebouxiaceae</taxon>
        <taxon>Myrmecia</taxon>
    </lineage>
</organism>
<feature type="transmembrane region" description="Helical" evidence="3">
    <location>
        <begin position="262"/>
        <end position="283"/>
    </location>
</feature>
<dbReference type="GO" id="GO:0006629">
    <property type="term" value="P:lipid metabolic process"/>
    <property type="evidence" value="ECO:0007669"/>
    <property type="project" value="InterPro"/>
</dbReference>
<evidence type="ECO:0000313" key="5">
    <source>
        <dbReference type="EMBL" id="KAK9809005.1"/>
    </source>
</evidence>
<protein>
    <recommendedName>
        <fullName evidence="4">Fungal lipase-type domain-containing protein</fullName>
    </recommendedName>
</protein>